<dbReference type="InterPro" id="IPR000719">
    <property type="entry name" value="Prot_kinase_dom"/>
</dbReference>
<evidence type="ECO:0000313" key="3">
    <source>
        <dbReference type="EMBL" id="KAF9804285.1"/>
    </source>
</evidence>
<reference evidence="3" key="2">
    <citation type="journal article" name="Front. Microbiol.">
        <title>Degradative Capacity of Two Strains of Rhodonia placenta: From Phenotype to Genotype.</title>
        <authorList>
            <person name="Kolle M."/>
            <person name="Horta M.A.C."/>
            <person name="Nowrousian M."/>
            <person name="Ohm R.A."/>
            <person name="Benz J.P."/>
            <person name="Pilgard A."/>
        </authorList>
    </citation>
    <scope>NUCLEOTIDE SEQUENCE</scope>
    <source>
        <strain evidence="3">FPRL280</strain>
    </source>
</reference>
<gene>
    <name evidence="3" type="ORF">IEO21_09439</name>
</gene>
<dbReference type="InterPro" id="IPR011009">
    <property type="entry name" value="Kinase-like_dom_sf"/>
</dbReference>
<dbReference type="AlphaFoldDB" id="A0A8H7NUE6"/>
<name>A0A8H7NUE6_9APHY</name>
<dbReference type="PROSITE" id="PS50011">
    <property type="entry name" value="PROTEIN_KINASE_DOM"/>
    <property type="match status" value="1"/>
</dbReference>
<organism evidence="3 4">
    <name type="scientific">Rhodonia placenta</name>
    <dbReference type="NCBI Taxonomy" id="104341"/>
    <lineage>
        <taxon>Eukaryota</taxon>
        <taxon>Fungi</taxon>
        <taxon>Dikarya</taxon>
        <taxon>Basidiomycota</taxon>
        <taxon>Agaricomycotina</taxon>
        <taxon>Agaricomycetes</taxon>
        <taxon>Polyporales</taxon>
        <taxon>Adustoporiaceae</taxon>
        <taxon>Rhodonia</taxon>
    </lineage>
</organism>
<dbReference type="SUPFAM" id="SSF56112">
    <property type="entry name" value="Protein kinase-like (PK-like)"/>
    <property type="match status" value="1"/>
</dbReference>
<dbReference type="Gene3D" id="1.10.510.10">
    <property type="entry name" value="Transferase(Phosphotransferase) domain 1"/>
    <property type="match status" value="1"/>
</dbReference>
<reference evidence="3" key="1">
    <citation type="submission" date="2020-11" db="EMBL/GenBank/DDBJ databases">
        <authorList>
            <person name="Koelle M."/>
            <person name="Horta M.A.C."/>
            <person name="Nowrousian M."/>
            <person name="Ohm R.A."/>
            <person name="Benz P."/>
            <person name="Pilgard A."/>
        </authorList>
    </citation>
    <scope>NUCLEOTIDE SEQUENCE</scope>
    <source>
        <strain evidence="3">FPRL280</strain>
    </source>
</reference>
<comment type="caution">
    <text evidence="3">The sequence shown here is derived from an EMBL/GenBank/DDBJ whole genome shotgun (WGS) entry which is preliminary data.</text>
</comment>
<feature type="region of interest" description="Disordered" evidence="1">
    <location>
        <begin position="344"/>
        <end position="366"/>
    </location>
</feature>
<feature type="domain" description="Protein kinase" evidence="2">
    <location>
        <begin position="1"/>
        <end position="310"/>
    </location>
</feature>
<accession>A0A8H7NUE6</accession>
<evidence type="ECO:0000259" key="2">
    <source>
        <dbReference type="PROSITE" id="PS50011"/>
    </source>
</evidence>
<sequence>MEDGVECGEPLVLKDSWVDSNLQTEGDNLHAIRNCETDPPTGDLLDKYLLTVSCHGKVYVDGKLDHTLCHLSGPDALHTRLRFRLQTSSHPPGARIQVLALQLLHRRGWVHCDISTGNIMVMRKDGVLIVKLVDLELAESMADEHELCDYIGTPGFIAEEVAAHRYTHGGGRLGESTEKPIPVSVIHAIFRYNPLHDLESIWWVAYYYIYRRIVVSVDGTPVLADDESQREWPCNARHCAKRLFYDEAERSHMLSQYQPLADLYCCLHSSVLGIAKVLQQLKRCLVEVYFEAEEDWRTIDHTVGEKHDLTNTFADVFEMIAIEQPRGIMIGHFGALTEAGEVDNAAHENKKSATSSGMDPTDQESE</sequence>
<protein>
    <recommendedName>
        <fullName evidence="2">Protein kinase domain-containing protein</fullName>
    </recommendedName>
</protein>
<dbReference type="GO" id="GO:0005524">
    <property type="term" value="F:ATP binding"/>
    <property type="evidence" value="ECO:0007669"/>
    <property type="project" value="InterPro"/>
</dbReference>
<evidence type="ECO:0000313" key="4">
    <source>
        <dbReference type="Proteomes" id="UP000639403"/>
    </source>
</evidence>
<dbReference type="GO" id="GO:0004672">
    <property type="term" value="F:protein kinase activity"/>
    <property type="evidence" value="ECO:0007669"/>
    <property type="project" value="InterPro"/>
</dbReference>
<dbReference type="Proteomes" id="UP000639403">
    <property type="component" value="Unassembled WGS sequence"/>
</dbReference>
<dbReference type="InterPro" id="IPR040976">
    <property type="entry name" value="Pkinase_fungal"/>
</dbReference>
<dbReference type="EMBL" id="JADOXO010000449">
    <property type="protein sequence ID" value="KAF9804285.1"/>
    <property type="molecule type" value="Genomic_DNA"/>
</dbReference>
<evidence type="ECO:0000256" key="1">
    <source>
        <dbReference type="SAM" id="MobiDB-lite"/>
    </source>
</evidence>
<proteinExistence type="predicted"/>
<dbReference type="Pfam" id="PF17667">
    <property type="entry name" value="Pkinase_fungal"/>
    <property type="match status" value="1"/>
</dbReference>